<comment type="similarity">
    <text evidence="2 11">Belongs to the MscL family.</text>
</comment>
<evidence type="ECO:0000256" key="4">
    <source>
        <dbReference type="ARBA" id="ARBA00022448"/>
    </source>
</evidence>
<keyword evidence="7 11" id="KW-1133">Transmembrane helix</keyword>
<dbReference type="PANTHER" id="PTHR30266">
    <property type="entry name" value="MECHANOSENSITIVE CHANNEL MSCL"/>
    <property type="match status" value="1"/>
</dbReference>
<dbReference type="GO" id="GO:0008381">
    <property type="term" value="F:mechanosensitive monoatomic ion channel activity"/>
    <property type="evidence" value="ECO:0007669"/>
    <property type="project" value="UniProtKB-UniRule"/>
</dbReference>
<keyword evidence="4 11" id="KW-0813">Transport</keyword>
<keyword evidence="10 11" id="KW-0407">Ion channel</keyword>
<evidence type="ECO:0000256" key="9">
    <source>
        <dbReference type="ARBA" id="ARBA00023136"/>
    </source>
</evidence>
<keyword evidence="13" id="KW-1185">Reference proteome</keyword>
<name>A0A1I2U0S4_9GAMM</name>
<dbReference type="PRINTS" id="PR01264">
    <property type="entry name" value="MECHCHANNEL"/>
</dbReference>
<evidence type="ECO:0000256" key="7">
    <source>
        <dbReference type="ARBA" id="ARBA00022989"/>
    </source>
</evidence>
<feature type="transmembrane region" description="Helical" evidence="11">
    <location>
        <begin position="20"/>
        <end position="38"/>
    </location>
</feature>
<evidence type="ECO:0000256" key="5">
    <source>
        <dbReference type="ARBA" id="ARBA00022475"/>
    </source>
</evidence>
<dbReference type="Pfam" id="PF01741">
    <property type="entry name" value="MscL"/>
    <property type="match status" value="1"/>
</dbReference>
<reference evidence="13" key="1">
    <citation type="submission" date="2016-10" db="EMBL/GenBank/DDBJ databases">
        <authorList>
            <person name="Varghese N."/>
            <person name="Submissions S."/>
        </authorList>
    </citation>
    <scope>NUCLEOTIDE SEQUENCE [LARGE SCALE GENOMIC DNA]</scope>
    <source>
        <strain evidence="13">CGMCC 1.10971</strain>
    </source>
</reference>
<dbReference type="InterPro" id="IPR001185">
    <property type="entry name" value="MS_channel"/>
</dbReference>
<evidence type="ECO:0000256" key="10">
    <source>
        <dbReference type="ARBA" id="ARBA00023303"/>
    </source>
</evidence>
<evidence type="ECO:0000256" key="3">
    <source>
        <dbReference type="ARBA" id="ARBA00011255"/>
    </source>
</evidence>
<dbReference type="InterPro" id="IPR019823">
    <property type="entry name" value="Mechanosensitive_channel_CS"/>
</dbReference>
<dbReference type="STRING" id="1045558.SAMN05216175_111123"/>
<dbReference type="OrthoDB" id="9810350at2"/>
<keyword evidence="5 11" id="KW-1003">Cell membrane</keyword>
<comment type="subcellular location">
    <subcellularLocation>
        <location evidence="11">Cell inner membrane</location>
        <topology evidence="11">Multi-pass membrane protein</topology>
    </subcellularLocation>
    <subcellularLocation>
        <location evidence="1">Cell membrane</location>
        <topology evidence="1">Multi-pass membrane protein</topology>
    </subcellularLocation>
</comment>
<keyword evidence="8 11" id="KW-0406">Ion transport</keyword>
<dbReference type="PROSITE" id="PS01327">
    <property type="entry name" value="MSCL"/>
    <property type="match status" value="1"/>
</dbReference>
<dbReference type="HAMAP" id="MF_00115">
    <property type="entry name" value="MscL"/>
    <property type="match status" value="1"/>
</dbReference>
<keyword evidence="6 11" id="KW-0812">Transmembrane</keyword>
<accession>A0A1I2U0S4</accession>
<feature type="transmembrane region" description="Helical" evidence="11">
    <location>
        <begin position="78"/>
        <end position="96"/>
    </location>
</feature>
<dbReference type="Proteomes" id="UP000198623">
    <property type="component" value="Unassembled WGS sequence"/>
</dbReference>
<dbReference type="SUPFAM" id="SSF81330">
    <property type="entry name" value="Gated mechanosensitive channel"/>
    <property type="match status" value="1"/>
</dbReference>
<evidence type="ECO:0000313" key="13">
    <source>
        <dbReference type="Proteomes" id="UP000198623"/>
    </source>
</evidence>
<comment type="function">
    <text evidence="11">Channel that opens in response to stretch forces in the membrane lipid bilayer. May participate in the regulation of osmotic pressure changes within the cell.</text>
</comment>
<dbReference type="PANTHER" id="PTHR30266:SF2">
    <property type="entry name" value="LARGE-CONDUCTANCE MECHANOSENSITIVE CHANNEL"/>
    <property type="match status" value="1"/>
</dbReference>
<dbReference type="Gene3D" id="1.10.1200.120">
    <property type="entry name" value="Large-conductance mechanosensitive channel, MscL, domain 1"/>
    <property type="match status" value="1"/>
</dbReference>
<dbReference type="FunFam" id="1.10.1200.120:FF:000001">
    <property type="entry name" value="Large-conductance mechanosensitive channel"/>
    <property type="match status" value="1"/>
</dbReference>
<comment type="subunit">
    <text evidence="3 11">Homopentamer.</text>
</comment>
<evidence type="ECO:0000256" key="6">
    <source>
        <dbReference type="ARBA" id="ARBA00022692"/>
    </source>
</evidence>
<keyword evidence="9 11" id="KW-0472">Membrane</keyword>
<sequence length="137" mass="14508">MSMLKEFKEFAVKGNVMDMAVGIIVGAAFGKIVSSFVGDVVMPPIGLLLGGVNFTDLAFVLQEAAGDTTAVTLNYGKFAQTVIDFVIVAGAVFVAVKTINSMKKSEEAAPAEPVVEPEPSKEEVLLSEIRDLLKART</sequence>
<dbReference type="NCBIfam" id="TIGR00220">
    <property type="entry name" value="mscL"/>
    <property type="match status" value="1"/>
</dbReference>
<organism evidence="12 13">
    <name type="scientific">Neptunomonas qingdaonensis</name>
    <dbReference type="NCBI Taxonomy" id="1045558"/>
    <lineage>
        <taxon>Bacteria</taxon>
        <taxon>Pseudomonadati</taxon>
        <taxon>Pseudomonadota</taxon>
        <taxon>Gammaproteobacteria</taxon>
        <taxon>Oceanospirillales</taxon>
        <taxon>Oceanospirillaceae</taxon>
        <taxon>Neptunomonas</taxon>
    </lineage>
</organism>
<evidence type="ECO:0000313" key="12">
    <source>
        <dbReference type="EMBL" id="SFG70593.1"/>
    </source>
</evidence>
<proteinExistence type="inferred from homology"/>
<dbReference type="InterPro" id="IPR036019">
    <property type="entry name" value="MscL_channel"/>
</dbReference>
<protein>
    <recommendedName>
        <fullName evidence="11">Large-conductance mechanosensitive channel</fullName>
    </recommendedName>
</protein>
<dbReference type="InterPro" id="IPR037673">
    <property type="entry name" value="MSC/AndL"/>
</dbReference>
<dbReference type="GO" id="GO:0005886">
    <property type="term" value="C:plasma membrane"/>
    <property type="evidence" value="ECO:0007669"/>
    <property type="project" value="UniProtKB-SubCell"/>
</dbReference>
<keyword evidence="11" id="KW-0997">Cell inner membrane</keyword>
<dbReference type="AlphaFoldDB" id="A0A1I2U0S4"/>
<evidence type="ECO:0000256" key="1">
    <source>
        <dbReference type="ARBA" id="ARBA00004651"/>
    </source>
</evidence>
<evidence type="ECO:0000256" key="2">
    <source>
        <dbReference type="ARBA" id="ARBA00007254"/>
    </source>
</evidence>
<gene>
    <name evidence="11" type="primary">mscL</name>
    <name evidence="12" type="ORF">SAMN05216175_111123</name>
</gene>
<evidence type="ECO:0000256" key="8">
    <source>
        <dbReference type="ARBA" id="ARBA00023065"/>
    </source>
</evidence>
<evidence type="ECO:0000256" key="11">
    <source>
        <dbReference type="HAMAP-Rule" id="MF_00115"/>
    </source>
</evidence>
<dbReference type="RefSeq" id="WP_090729020.1">
    <property type="nucleotide sequence ID" value="NZ_LJYU01000001.1"/>
</dbReference>
<dbReference type="NCBIfam" id="NF001843">
    <property type="entry name" value="PRK00567.1-4"/>
    <property type="match status" value="1"/>
</dbReference>
<dbReference type="EMBL" id="FOOU01000011">
    <property type="protein sequence ID" value="SFG70593.1"/>
    <property type="molecule type" value="Genomic_DNA"/>
</dbReference>